<dbReference type="PANTHER" id="PTHR47447:SF28">
    <property type="entry name" value="PENTACOTRIPEPTIDE-REPEAT REGION OF PRORP DOMAIN-CONTAINING PROTEIN"/>
    <property type="match status" value="1"/>
</dbReference>
<dbReference type="NCBIfam" id="TIGR00756">
    <property type="entry name" value="PPR"/>
    <property type="match status" value="7"/>
</dbReference>
<feature type="repeat" description="PPR" evidence="3">
    <location>
        <begin position="165"/>
        <end position="199"/>
    </location>
</feature>
<dbReference type="InterPro" id="IPR002885">
    <property type="entry name" value="PPR_rpt"/>
</dbReference>
<dbReference type="InterPro" id="IPR011990">
    <property type="entry name" value="TPR-like_helical_dom_sf"/>
</dbReference>
<reference evidence="4 5" key="1">
    <citation type="submission" date="2023-10" db="EMBL/GenBank/DDBJ databases">
        <title>Chromosome-scale genome assembly provides insights into flower coloration mechanisms of Canna indica.</title>
        <authorList>
            <person name="Li C."/>
        </authorList>
    </citation>
    <scope>NUCLEOTIDE SEQUENCE [LARGE SCALE GENOMIC DNA]</scope>
    <source>
        <tissue evidence="4">Flower</tissue>
    </source>
</reference>
<dbReference type="PROSITE" id="PS51375">
    <property type="entry name" value="PPR"/>
    <property type="match status" value="7"/>
</dbReference>
<dbReference type="AlphaFoldDB" id="A0AAQ3K993"/>
<evidence type="ECO:0000256" key="3">
    <source>
        <dbReference type="PROSITE-ProRule" id="PRU00708"/>
    </source>
</evidence>
<feature type="repeat" description="PPR" evidence="3">
    <location>
        <begin position="236"/>
        <end position="266"/>
    </location>
</feature>
<evidence type="ECO:0000313" key="4">
    <source>
        <dbReference type="EMBL" id="WOL04563.1"/>
    </source>
</evidence>
<comment type="similarity">
    <text evidence="1">Belongs to the PPR family. P subfamily.</text>
</comment>
<dbReference type="Gene3D" id="1.25.40.10">
    <property type="entry name" value="Tetratricopeptide repeat domain"/>
    <property type="match status" value="4"/>
</dbReference>
<protein>
    <submittedName>
        <fullName evidence="4">Pentatricopeptide repeat-containing protein</fullName>
    </submittedName>
</protein>
<evidence type="ECO:0000256" key="1">
    <source>
        <dbReference type="ARBA" id="ARBA00007626"/>
    </source>
</evidence>
<organism evidence="4 5">
    <name type="scientific">Canna indica</name>
    <name type="common">Indian-shot</name>
    <dbReference type="NCBI Taxonomy" id="4628"/>
    <lineage>
        <taxon>Eukaryota</taxon>
        <taxon>Viridiplantae</taxon>
        <taxon>Streptophyta</taxon>
        <taxon>Embryophyta</taxon>
        <taxon>Tracheophyta</taxon>
        <taxon>Spermatophyta</taxon>
        <taxon>Magnoliopsida</taxon>
        <taxon>Liliopsida</taxon>
        <taxon>Zingiberales</taxon>
        <taxon>Cannaceae</taxon>
        <taxon>Canna</taxon>
    </lineage>
</organism>
<feature type="repeat" description="PPR" evidence="3">
    <location>
        <begin position="378"/>
        <end position="412"/>
    </location>
</feature>
<dbReference type="Pfam" id="PF13041">
    <property type="entry name" value="PPR_2"/>
    <property type="match status" value="2"/>
</dbReference>
<dbReference type="PANTHER" id="PTHR47447">
    <property type="entry name" value="OS03G0856100 PROTEIN"/>
    <property type="match status" value="1"/>
</dbReference>
<evidence type="ECO:0000256" key="2">
    <source>
        <dbReference type="ARBA" id="ARBA00022737"/>
    </source>
</evidence>
<accession>A0AAQ3K993</accession>
<gene>
    <name evidence="4" type="ORF">Cni_G13284</name>
</gene>
<proteinExistence type="inferred from homology"/>
<keyword evidence="5" id="KW-1185">Reference proteome</keyword>
<evidence type="ECO:0000313" key="5">
    <source>
        <dbReference type="Proteomes" id="UP001327560"/>
    </source>
</evidence>
<feature type="repeat" description="PPR" evidence="3">
    <location>
        <begin position="307"/>
        <end position="342"/>
    </location>
</feature>
<dbReference type="Proteomes" id="UP001327560">
    <property type="component" value="Chromosome 4"/>
</dbReference>
<dbReference type="Pfam" id="PF12854">
    <property type="entry name" value="PPR_1"/>
    <property type="match status" value="1"/>
</dbReference>
<dbReference type="Pfam" id="PF01535">
    <property type="entry name" value="PPR"/>
    <property type="match status" value="2"/>
</dbReference>
<dbReference type="EMBL" id="CP136893">
    <property type="protein sequence ID" value="WOL04563.1"/>
    <property type="molecule type" value="Genomic_DNA"/>
</dbReference>
<feature type="repeat" description="PPR" evidence="3">
    <location>
        <begin position="272"/>
        <end position="306"/>
    </location>
</feature>
<sequence>MYLIRSFLASVTIAARMEKASKLSPFRLSSLLRLETNPDLALQLFRNPNQTPAKPFRRSARSYDLIVCKLGKARRFMEMEDVLNQMSREYRFAPKEVLLCRVIYFYGCARMPTAARRTFYRIPSFRCPRTIRSFNSLLHATLGCGDLEGVWSLCRDLDDFGLAPDACTYNLLIRAQVLAGRLEGAWELFDEMQTKGITPSIVTFGTLVSSLCANSMLDDAFRLKETMLKQYNVKPHVYIYTSLIKGLCKIGKLDLALQLKEEMLLDKDLVMDSAVYSVLIRALFKASRKGEVVGILEEMKRIGIKPDVVTYNAMISGFCNDEKDFDAAFETLNEMVRQGCKPDVLTYNILIAGLCEAGRWKDASELFDDMPRRMCHQDVVSYRTLFKGLSDAGEFRKARMVLDEMLFKGYKPHPASTIKFFEGLLNVEKDWNIICFSLASMVKANAIGFDEWEKMVGNTVMESEKLKVGVLLNHLTMR</sequence>
<feature type="repeat" description="PPR" evidence="3">
    <location>
        <begin position="200"/>
        <end position="235"/>
    </location>
</feature>
<name>A0AAQ3K993_9LILI</name>
<feature type="repeat" description="PPR" evidence="3">
    <location>
        <begin position="343"/>
        <end position="377"/>
    </location>
</feature>
<keyword evidence="2" id="KW-0677">Repeat</keyword>